<reference evidence="3" key="1">
    <citation type="submission" date="2022-12" db="EMBL/GenBank/DDBJ databases">
        <title>Draft genome assemblies for two species of Escallonia (Escalloniales).</title>
        <authorList>
            <person name="Chanderbali A."/>
            <person name="Dervinis C."/>
            <person name="Anghel I."/>
            <person name="Soltis D."/>
            <person name="Soltis P."/>
            <person name="Zapata F."/>
        </authorList>
    </citation>
    <scope>NUCLEOTIDE SEQUENCE</scope>
    <source>
        <strain evidence="3">UCBG92.1500</strain>
        <tissue evidence="3">Leaf</tissue>
    </source>
</reference>
<sequence>MPPLTPPSLRTSSALLPSLKPAEASNLIPTTQFNQQVKGNPCLSSGYDLLLLKSPPHLSEARRLHALLLVAGYFRPTATNISVLGSQLVNVYIRLGCLQHALLVFHHLPYKSNLSWNAILRGFVDAGHFSKAVELYHSMLRLGLVPDNYTYPLILKACSGLSALEEGRKVQDLIYFNKAYRNQRPNAYVGCALIDMFAKCGSLDEARMVFDDMPDKDLASWTAMICGTAHNGEWLQALSLFSRMRSQRIQPDAVILAALLPSCGRMEAKPAGIALQGCAVRSGFESDLFLTNALMDMYCKCGDTSEAFFVFVNMVCKDVISWSTLIAGYSQNSQYRESLEMYLEMERSGVKTNAIIAASVLPGFAKLKLLRRGKEMHTYILKQGFECDVVIGTALVDMYSTCGSYREAEHIFQMMSNRDITIWNSIIAGHASNEDYASAFTIFRRIWGSKLKPNFITLVSILPVCTKMGALKQGKEVHGYAIRSGLGMAISVQNSLIDMYCKSGYLEMGVKVFDHVIEKNVVTYNTIISAHGIHGYIEQALSFFDQMKAAKIRPNKVTFTGLLSACGHAGLVDTGRVFYNSMSDDYGLLPEMEHYSCMVDLLGRAGQLEDACNFIKRMSVEPDVDILGSLLAACRVHNKVELADLVGRQILRKRLKDSGCHILLSNIYASSERWEDASKVRSMIKEKGLVKKPGRSWIQIGHHICSFSATPTINPDFHKIEEIFISLVLEMKVGYVLDPSFLFHDHDVEDGCPPFTGKRK</sequence>
<proteinExistence type="predicted"/>
<dbReference type="Pfam" id="PF13041">
    <property type="entry name" value="PPR_2"/>
    <property type="match status" value="2"/>
</dbReference>
<dbReference type="PROSITE" id="PS51375">
    <property type="entry name" value="PPR"/>
    <property type="match status" value="6"/>
</dbReference>
<comment type="caution">
    <text evidence="3">The sequence shown here is derived from an EMBL/GenBank/DDBJ whole genome shotgun (WGS) entry which is preliminary data.</text>
</comment>
<dbReference type="FunFam" id="1.25.40.10:FF:000073">
    <property type="entry name" value="Pentatricopeptide repeat-containing protein chloroplastic"/>
    <property type="match status" value="1"/>
</dbReference>
<name>A0AA88RVY8_9ASTE</name>
<dbReference type="GO" id="GO:0009451">
    <property type="term" value="P:RNA modification"/>
    <property type="evidence" value="ECO:0007669"/>
    <property type="project" value="InterPro"/>
</dbReference>
<feature type="repeat" description="PPR" evidence="2">
    <location>
        <begin position="287"/>
        <end position="317"/>
    </location>
</feature>
<dbReference type="Pfam" id="PF01535">
    <property type="entry name" value="PPR"/>
    <property type="match status" value="5"/>
</dbReference>
<organism evidence="3 4">
    <name type="scientific">Escallonia rubra</name>
    <dbReference type="NCBI Taxonomy" id="112253"/>
    <lineage>
        <taxon>Eukaryota</taxon>
        <taxon>Viridiplantae</taxon>
        <taxon>Streptophyta</taxon>
        <taxon>Embryophyta</taxon>
        <taxon>Tracheophyta</taxon>
        <taxon>Spermatophyta</taxon>
        <taxon>Magnoliopsida</taxon>
        <taxon>eudicotyledons</taxon>
        <taxon>Gunneridae</taxon>
        <taxon>Pentapetalae</taxon>
        <taxon>asterids</taxon>
        <taxon>campanulids</taxon>
        <taxon>Escalloniales</taxon>
        <taxon>Escalloniaceae</taxon>
        <taxon>Escallonia</taxon>
    </lineage>
</organism>
<evidence type="ECO:0000313" key="3">
    <source>
        <dbReference type="EMBL" id="KAK2993069.1"/>
    </source>
</evidence>
<evidence type="ECO:0000313" key="4">
    <source>
        <dbReference type="Proteomes" id="UP001187471"/>
    </source>
</evidence>
<dbReference type="FunFam" id="1.25.40.10:FF:000090">
    <property type="entry name" value="Pentatricopeptide repeat-containing protein, chloroplastic"/>
    <property type="match status" value="1"/>
</dbReference>
<dbReference type="InterPro" id="IPR046960">
    <property type="entry name" value="PPR_At4g14850-like_plant"/>
</dbReference>
<dbReference type="InterPro" id="IPR002885">
    <property type="entry name" value="PPR_rpt"/>
</dbReference>
<keyword evidence="1" id="KW-0677">Repeat</keyword>
<dbReference type="NCBIfam" id="TIGR00756">
    <property type="entry name" value="PPR"/>
    <property type="match status" value="7"/>
</dbReference>
<evidence type="ECO:0008006" key="5">
    <source>
        <dbReference type="Google" id="ProtNLM"/>
    </source>
</evidence>
<evidence type="ECO:0000256" key="1">
    <source>
        <dbReference type="ARBA" id="ARBA00022737"/>
    </source>
</evidence>
<dbReference type="FunFam" id="1.25.40.10:FF:000344">
    <property type="entry name" value="Pentatricopeptide repeat-containing protein"/>
    <property type="match status" value="1"/>
</dbReference>
<feature type="repeat" description="PPR" evidence="2">
    <location>
        <begin position="419"/>
        <end position="453"/>
    </location>
</feature>
<evidence type="ECO:0000256" key="2">
    <source>
        <dbReference type="PROSITE-ProRule" id="PRU00708"/>
    </source>
</evidence>
<feature type="repeat" description="PPR" evidence="2">
    <location>
        <begin position="217"/>
        <end position="251"/>
    </location>
</feature>
<dbReference type="Pfam" id="PF13812">
    <property type="entry name" value="PPR_3"/>
    <property type="match status" value="1"/>
</dbReference>
<dbReference type="InterPro" id="IPR046848">
    <property type="entry name" value="E_motif"/>
</dbReference>
<feature type="repeat" description="PPR" evidence="2">
    <location>
        <begin position="520"/>
        <end position="554"/>
    </location>
</feature>
<dbReference type="EMBL" id="JAVXUO010000351">
    <property type="protein sequence ID" value="KAK2993069.1"/>
    <property type="molecule type" value="Genomic_DNA"/>
</dbReference>
<dbReference type="PANTHER" id="PTHR47926:SF394">
    <property type="entry name" value="REPEAT-LIKE SUPERFAMILY PROTEIN, PUTATIVE-RELATED"/>
    <property type="match status" value="1"/>
</dbReference>
<dbReference type="GO" id="GO:0003729">
    <property type="term" value="F:mRNA binding"/>
    <property type="evidence" value="ECO:0007669"/>
    <property type="project" value="UniProtKB-ARBA"/>
</dbReference>
<protein>
    <recommendedName>
        <fullName evidence="5">Pentatricopeptide repeat-containing protein</fullName>
    </recommendedName>
</protein>
<dbReference type="PANTHER" id="PTHR47926">
    <property type="entry name" value="PENTATRICOPEPTIDE REPEAT-CONTAINING PROTEIN"/>
    <property type="match status" value="1"/>
</dbReference>
<dbReference type="AlphaFoldDB" id="A0AA88RVY8"/>
<dbReference type="Pfam" id="PF20431">
    <property type="entry name" value="E_motif"/>
    <property type="match status" value="1"/>
</dbReference>
<keyword evidence="4" id="KW-1185">Reference proteome</keyword>
<dbReference type="Gene3D" id="1.25.40.10">
    <property type="entry name" value="Tetratricopeptide repeat domain"/>
    <property type="match status" value="5"/>
</dbReference>
<dbReference type="InterPro" id="IPR011990">
    <property type="entry name" value="TPR-like_helical_dom_sf"/>
</dbReference>
<feature type="repeat" description="PPR" evidence="2">
    <location>
        <begin position="112"/>
        <end position="146"/>
    </location>
</feature>
<accession>A0AA88RVY8</accession>
<dbReference type="Proteomes" id="UP001187471">
    <property type="component" value="Unassembled WGS sequence"/>
</dbReference>
<gene>
    <name evidence="3" type="ORF">RJ640_025724</name>
</gene>
<feature type="repeat" description="PPR" evidence="2">
    <location>
        <begin position="318"/>
        <end position="352"/>
    </location>
</feature>
<dbReference type="FunFam" id="1.25.40.10:FF:000031">
    <property type="entry name" value="Pentatricopeptide repeat-containing protein mitochondrial"/>
    <property type="match status" value="1"/>
</dbReference>